<gene>
    <name evidence="3" type="ORF">TCIL3000_10_7370</name>
</gene>
<evidence type="ECO:0000313" key="3">
    <source>
        <dbReference type="EMBL" id="CCC93963.1"/>
    </source>
</evidence>
<protein>
    <submittedName>
        <fullName evidence="3">Putative flagellum transition zone component</fullName>
    </submittedName>
</protein>
<feature type="region of interest" description="Disordered" evidence="2">
    <location>
        <begin position="837"/>
        <end position="896"/>
    </location>
</feature>
<dbReference type="EMBL" id="HE575323">
    <property type="protein sequence ID" value="CCC93963.1"/>
    <property type="molecule type" value="Genomic_DNA"/>
</dbReference>
<feature type="region of interest" description="Disordered" evidence="2">
    <location>
        <begin position="711"/>
        <end position="737"/>
    </location>
</feature>
<evidence type="ECO:0000256" key="1">
    <source>
        <dbReference type="SAM" id="Coils"/>
    </source>
</evidence>
<feature type="compositionally biased region" description="Basic and acidic residues" evidence="2">
    <location>
        <begin position="711"/>
        <end position="721"/>
    </location>
</feature>
<name>G0UX46_TRYCI</name>
<feature type="region of interest" description="Disordered" evidence="2">
    <location>
        <begin position="550"/>
        <end position="629"/>
    </location>
</feature>
<proteinExistence type="predicted"/>
<keyword evidence="1" id="KW-0175">Coiled coil</keyword>
<feature type="region of interest" description="Disordered" evidence="2">
    <location>
        <begin position="468"/>
        <end position="494"/>
    </location>
</feature>
<dbReference type="VEuPathDB" id="TriTrypDB:TcIL3000_10_7370"/>
<feature type="coiled-coil region" evidence="1">
    <location>
        <begin position="317"/>
        <end position="441"/>
    </location>
</feature>
<reference evidence="3" key="1">
    <citation type="journal article" date="2012" name="Proc. Natl. Acad. Sci. U.S.A.">
        <title>Antigenic diversity is generated by distinct evolutionary mechanisms in African trypanosome species.</title>
        <authorList>
            <person name="Jackson A.P."/>
            <person name="Berry A."/>
            <person name="Aslett M."/>
            <person name="Allison H.C."/>
            <person name="Burton P."/>
            <person name="Vavrova-Anderson J."/>
            <person name="Brown R."/>
            <person name="Browne H."/>
            <person name="Corton N."/>
            <person name="Hauser H."/>
            <person name="Gamble J."/>
            <person name="Gilderthorp R."/>
            <person name="Marcello L."/>
            <person name="McQuillan J."/>
            <person name="Otto T.D."/>
            <person name="Quail M.A."/>
            <person name="Sanders M.J."/>
            <person name="van Tonder A."/>
            <person name="Ginger M.L."/>
            <person name="Field M.C."/>
            <person name="Barry J.D."/>
            <person name="Hertz-Fowler C."/>
            <person name="Berriman M."/>
        </authorList>
    </citation>
    <scope>NUCLEOTIDE SEQUENCE</scope>
    <source>
        <strain evidence="3">IL3000</strain>
    </source>
</reference>
<dbReference type="AlphaFoldDB" id="G0UX46"/>
<evidence type="ECO:0000256" key="2">
    <source>
        <dbReference type="SAM" id="MobiDB-lite"/>
    </source>
</evidence>
<feature type="compositionally biased region" description="Low complexity" evidence="2">
    <location>
        <begin position="550"/>
        <end position="573"/>
    </location>
</feature>
<feature type="compositionally biased region" description="Polar residues" evidence="2">
    <location>
        <begin position="600"/>
        <end position="624"/>
    </location>
</feature>
<feature type="region of interest" description="Disordered" evidence="2">
    <location>
        <begin position="96"/>
        <end position="117"/>
    </location>
</feature>
<accession>G0UX46</accession>
<sequence>MDSVDGTRVILSTSPTPPAAGACAGVVEAWEEKKFLRTDMTEGEVVNPRALFSSPGGFLSVRQAASSAFSPRPNVNENDEFSIDLMCMWERSKAQTKDLSSKHSATSSSIGRRPRCSSSSAATKVAFDVAGPYRDSHSKRFRDRVAGAREASWGDVRLVTLKHENKRYKAELKAKDERLRELEVALRARSERMLRSHCVVTEGTGSGEALPETSSEVERLAKENNELWRRLHQANSQITSWKRDVRVSQLQELKVELALCHSEMVRLTSTRPSSVVSSDVAMALRRQVQQEHETVLKEKDDIITRLKDELSETVTTLRRYMDDATRAQSAADRMQEENELLAKELCMFRKTVLTLADTQEELKRTRDNLAEANERLRQFERVAQMVGGVEGAQALIRERDSLLSLIKELNAREADCRREFIEREREVKENMERCLREAVQQERVFAQDREMQLKHTCLMWKEKYDRMSSLEGTSTRERSVRPPFPKEQHEKQGKVEKLAVARQLPRKVPTPCLKHVEKQLLINKHIDEGLTVCKTSPACALVSSSSAITSSTPLSELSSTQTTQGTSDPGTPSRNSDGGTERSDDHGGSVALQDGEVQGALSSPKFNKSQLNSCRNGDSANATSAAERVLKWDDTHEDIIVDESAEGSPSQPRVNRLLINAPSDEDVVDEVPNLVSTMSTHKLVSDSEALIENQGSLEKQSASVVPVEGVTSKRSEVDPHESPVATLPTAVLPPPVPNTTTMPATFSTLTGSGDPGNPPRVSSAPPIEVSDIMEGDSVPPGNTGPLLSSGSEFSDAPPPAQLTRIHEIAEPDHVTMGRTGVTSDGLRSLQVLLPEAAPETSSDAKGACITSMPAGNVDSSCSSEDPDEALVPPLAPEPSAPSYLLSSASAEMEVSS</sequence>
<feature type="compositionally biased region" description="Low complexity" evidence="2">
    <location>
        <begin position="880"/>
        <end position="896"/>
    </location>
</feature>
<feature type="coiled-coil region" evidence="1">
    <location>
        <begin position="158"/>
        <end position="185"/>
    </location>
</feature>
<organism evidence="3">
    <name type="scientific">Trypanosoma congolense (strain IL3000)</name>
    <dbReference type="NCBI Taxonomy" id="1068625"/>
    <lineage>
        <taxon>Eukaryota</taxon>
        <taxon>Discoba</taxon>
        <taxon>Euglenozoa</taxon>
        <taxon>Kinetoplastea</taxon>
        <taxon>Metakinetoplastina</taxon>
        <taxon>Trypanosomatida</taxon>
        <taxon>Trypanosomatidae</taxon>
        <taxon>Trypanosoma</taxon>
        <taxon>Nannomonas</taxon>
    </lineage>
</organism>
<feature type="compositionally biased region" description="Polar residues" evidence="2">
    <location>
        <begin position="102"/>
        <end position="117"/>
    </location>
</feature>